<organism evidence="3 4">
    <name type="scientific">Akanthomyces lecanii RCEF 1005</name>
    <dbReference type="NCBI Taxonomy" id="1081108"/>
    <lineage>
        <taxon>Eukaryota</taxon>
        <taxon>Fungi</taxon>
        <taxon>Dikarya</taxon>
        <taxon>Ascomycota</taxon>
        <taxon>Pezizomycotina</taxon>
        <taxon>Sordariomycetes</taxon>
        <taxon>Hypocreomycetidae</taxon>
        <taxon>Hypocreales</taxon>
        <taxon>Cordycipitaceae</taxon>
        <taxon>Akanthomyces</taxon>
        <taxon>Cordyceps confragosa</taxon>
    </lineage>
</organism>
<keyword evidence="2" id="KW-0812">Transmembrane</keyword>
<name>A0A168CWC0_CORDF</name>
<gene>
    <name evidence="3" type="ORF">LEL_09103</name>
</gene>
<protein>
    <submittedName>
        <fullName evidence="3">Uncharacterized protein</fullName>
    </submittedName>
</protein>
<keyword evidence="2" id="KW-0472">Membrane</keyword>
<feature type="transmembrane region" description="Helical" evidence="2">
    <location>
        <begin position="119"/>
        <end position="142"/>
    </location>
</feature>
<evidence type="ECO:0000313" key="3">
    <source>
        <dbReference type="EMBL" id="OAA71868.1"/>
    </source>
</evidence>
<evidence type="ECO:0000313" key="4">
    <source>
        <dbReference type="Proteomes" id="UP000076881"/>
    </source>
</evidence>
<accession>A0A168CWC0</accession>
<proteinExistence type="predicted"/>
<evidence type="ECO:0000256" key="2">
    <source>
        <dbReference type="SAM" id="Phobius"/>
    </source>
</evidence>
<keyword evidence="4" id="KW-1185">Reference proteome</keyword>
<dbReference type="AlphaFoldDB" id="A0A168CWC0"/>
<keyword evidence="2" id="KW-1133">Transmembrane helix</keyword>
<dbReference type="EMBL" id="AZHF01000008">
    <property type="protein sequence ID" value="OAA71868.1"/>
    <property type="molecule type" value="Genomic_DNA"/>
</dbReference>
<feature type="transmembrane region" description="Helical" evidence="2">
    <location>
        <begin position="44"/>
        <end position="67"/>
    </location>
</feature>
<reference evidence="3 4" key="1">
    <citation type="journal article" date="2016" name="Genome Biol. Evol.">
        <title>Divergent and convergent evolution of fungal pathogenicity.</title>
        <authorList>
            <person name="Shang Y."/>
            <person name="Xiao G."/>
            <person name="Zheng P."/>
            <person name="Cen K."/>
            <person name="Zhan S."/>
            <person name="Wang C."/>
        </authorList>
    </citation>
    <scope>NUCLEOTIDE SEQUENCE [LARGE SCALE GENOMIC DNA]</scope>
    <source>
        <strain evidence="3 4">RCEF 1005</strain>
    </source>
</reference>
<evidence type="ECO:0000256" key="1">
    <source>
        <dbReference type="SAM" id="MobiDB-lite"/>
    </source>
</evidence>
<feature type="region of interest" description="Disordered" evidence="1">
    <location>
        <begin position="660"/>
        <end position="699"/>
    </location>
</feature>
<dbReference type="OrthoDB" id="4866232at2759"/>
<sequence length="709" mass="77651">MASSSNVYIDDVDVNKGLWTNWNGNELTGSRKTMAKDTADLLNIFLGIFIVFVEAAFWGYISLALFLRNRRHGRDALHHQLQAVFRNVGSSLGTFTTLFRFSWKVWGLRACWKRTRLPALAAFLCLGFFAGAMPFILAMAMLDSQGVEVLIQNMDNCGFWFATFTTSGTTAATLLVNQTQEAVSYVDLCYNRDTPSNACDYHLAQRRLPMLAMIAVPCPFSADVCLSKGPYPAVQWQTDQLDSHVDFGINARPKDRMMLQRTTVCAPLDVDRFTKVTSGAMREEELTGVYFGSRPGQNYTYMVSNYESVAKPAYNIDVVWSKAANGSVWSSTFTPIPELVRNDADVSIVLLNNRGIPIKGTDGPCSDPFFSATNKTLLAHKDYYLPDKPITAIGCTDQYAFGNPVTGQWTEPMSSIDTADWGNFTKDWRLSVGQTAAIASLAWASFGSGGIEGVILGLEVGALLAKKTPGIFTGFQNPLPNEQWKKEVGYWFNIGLAKLQFGLIGIAVGPQDPTLPDLQNALHTFTVGNKKLEEEICSCQKVYSLDHKNYNGRGLLIFLAFGGVIAGVLPWLKHRLLRLLSRKENLALLWNSHSTLQMQRMLIESVASGGAGTWERLEDDVPCLIPHDALAGYLNIEHEENGNRHPKWYSDATAADAQADAPNGVQGAGAPDNVHVADAPNDAVPLLQGDPGPGAGAGDVELQNLAPRA</sequence>
<feature type="transmembrane region" description="Helical" evidence="2">
    <location>
        <begin position="554"/>
        <end position="572"/>
    </location>
</feature>
<comment type="caution">
    <text evidence="3">The sequence shown here is derived from an EMBL/GenBank/DDBJ whole genome shotgun (WGS) entry which is preliminary data.</text>
</comment>
<dbReference type="Proteomes" id="UP000076881">
    <property type="component" value="Unassembled WGS sequence"/>
</dbReference>